<evidence type="ECO:0000256" key="8">
    <source>
        <dbReference type="ARBA" id="ARBA00022553"/>
    </source>
</evidence>
<evidence type="ECO:0000256" key="3">
    <source>
        <dbReference type="ARBA" id="ARBA00009196"/>
    </source>
</evidence>
<keyword evidence="12" id="KW-0547">Nucleotide-binding</keyword>
<dbReference type="InterPro" id="IPR018935">
    <property type="entry name" value="RIO_kinase_CS"/>
</dbReference>
<evidence type="ECO:0000313" key="26">
    <source>
        <dbReference type="Proteomes" id="UP000241769"/>
    </source>
</evidence>
<accession>A0A2P6N6M4</accession>
<dbReference type="Proteomes" id="UP000241769">
    <property type="component" value="Unassembled WGS sequence"/>
</dbReference>
<evidence type="ECO:0000256" key="21">
    <source>
        <dbReference type="ARBA" id="ARBA00068351"/>
    </source>
</evidence>
<dbReference type="GO" id="GO:0046872">
    <property type="term" value="F:metal ion binding"/>
    <property type="evidence" value="ECO:0007669"/>
    <property type="project" value="UniProtKB-KW"/>
</dbReference>
<comment type="caution">
    <text evidence="25">The sequence shown here is derived from an EMBL/GenBank/DDBJ whole genome shotgun (WGS) entry which is preliminary data.</text>
</comment>
<evidence type="ECO:0000256" key="23">
    <source>
        <dbReference type="SAM" id="MobiDB-lite"/>
    </source>
</evidence>
<dbReference type="OrthoDB" id="205248at2759"/>
<dbReference type="PANTHER" id="PTHR45723">
    <property type="entry name" value="SERINE/THREONINE-PROTEIN KINASE RIO1"/>
    <property type="match status" value="1"/>
</dbReference>
<keyword evidence="14" id="KW-0067">ATP-binding</keyword>
<evidence type="ECO:0000256" key="20">
    <source>
        <dbReference type="ARBA" id="ARBA00064322"/>
    </source>
</evidence>
<keyword evidence="26" id="KW-1185">Reference proteome</keyword>
<evidence type="ECO:0000256" key="10">
    <source>
        <dbReference type="ARBA" id="ARBA00022679"/>
    </source>
</evidence>
<dbReference type="GO" id="GO:0051607">
    <property type="term" value="P:defense response to virus"/>
    <property type="evidence" value="ECO:0007669"/>
    <property type="project" value="UniProtKB-KW"/>
</dbReference>
<evidence type="ECO:0000256" key="4">
    <source>
        <dbReference type="ARBA" id="ARBA00012513"/>
    </source>
</evidence>
<protein>
    <recommendedName>
        <fullName evidence="21">Serine/threonine-protein kinase RIO3</fullName>
        <ecNumber evidence="4">2.7.11.1</ecNumber>
    </recommendedName>
    <alternativeName>
        <fullName evidence="22">RIO kinase 3</fullName>
    </alternativeName>
</protein>
<keyword evidence="9" id="KW-0399">Innate immunity</keyword>
<dbReference type="InterPro" id="IPR003903">
    <property type="entry name" value="UIM_dom"/>
</dbReference>
<evidence type="ECO:0000256" key="12">
    <source>
        <dbReference type="ARBA" id="ARBA00022741"/>
    </source>
</evidence>
<feature type="compositionally biased region" description="Polar residues" evidence="23">
    <location>
        <begin position="50"/>
        <end position="63"/>
    </location>
</feature>
<name>A0A2P6N6M4_9EUKA</name>
<evidence type="ECO:0000313" key="25">
    <source>
        <dbReference type="EMBL" id="PRP79601.1"/>
    </source>
</evidence>
<evidence type="ECO:0000256" key="13">
    <source>
        <dbReference type="ARBA" id="ARBA00022777"/>
    </source>
</evidence>
<dbReference type="InterPro" id="IPR011009">
    <property type="entry name" value="Kinase-like_dom_sf"/>
</dbReference>
<feature type="compositionally biased region" description="Basic and acidic residues" evidence="23">
    <location>
        <begin position="78"/>
        <end position="91"/>
    </location>
</feature>
<keyword evidence="11" id="KW-0479">Metal-binding</keyword>
<feature type="compositionally biased region" description="Acidic residues" evidence="23">
    <location>
        <begin position="233"/>
        <end position="243"/>
    </location>
</feature>
<evidence type="ECO:0000256" key="5">
    <source>
        <dbReference type="ARBA" id="ARBA00022490"/>
    </source>
</evidence>
<comment type="subcellular location">
    <subcellularLocation>
        <location evidence="2">Cytoplasm</location>
    </subcellularLocation>
</comment>
<comment type="catalytic activity">
    <reaction evidence="18">
        <text>L-threonyl-[protein] + ATP = O-phospho-L-threonyl-[protein] + ADP + H(+)</text>
        <dbReference type="Rhea" id="RHEA:46608"/>
        <dbReference type="Rhea" id="RHEA-COMP:11060"/>
        <dbReference type="Rhea" id="RHEA-COMP:11605"/>
        <dbReference type="ChEBI" id="CHEBI:15378"/>
        <dbReference type="ChEBI" id="CHEBI:30013"/>
        <dbReference type="ChEBI" id="CHEBI:30616"/>
        <dbReference type="ChEBI" id="CHEBI:61977"/>
        <dbReference type="ChEBI" id="CHEBI:456216"/>
        <dbReference type="EC" id="2.7.11.1"/>
    </reaction>
</comment>
<proteinExistence type="inferred from homology"/>
<evidence type="ECO:0000256" key="6">
    <source>
        <dbReference type="ARBA" id="ARBA00022517"/>
    </source>
</evidence>
<keyword evidence="15" id="KW-0460">Magnesium</keyword>
<dbReference type="Gene3D" id="1.10.510.10">
    <property type="entry name" value="Transferase(Phosphotransferase) domain 1"/>
    <property type="match status" value="1"/>
</dbReference>
<evidence type="ECO:0000256" key="22">
    <source>
        <dbReference type="ARBA" id="ARBA00076006"/>
    </source>
</evidence>
<evidence type="ECO:0000259" key="24">
    <source>
        <dbReference type="SMART" id="SM00090"/>
    </source>
</evidence>
<evidence type="ECO:0000256" key="9">
    <source>
        <dbReference type="ARBA" id="ARBA00022588"/>
    </source>
</evidence>
<feature type="domain" description="RIO kinase" evidence="24">
    <location>
        <begin position="344"/>
        <end position="587"/>
    </location>
</feature>
<evidence type="ECO:0000256" key="18">
    <source>
        <dbReference type="ARBA" id="ARBA00047899"/>
    </source>
</evidence>
<keyword evidence="8" id="KW-0597">Phosphoprotein</keyword>
<comment type="similarity">
    <text evidence="3">Belongs to the protein kinase superfamily. RIO-type Ser/Thr kinase family.</text>
</comment>
<dbReference type="EC" id="2.7.11.1" evidence="4"/>
<comment type="subunit">
    <text evidence="20">Interacts with CASP10. Interacts with IRF3; RIOK3 probably mediates the interaction of TBK1 with IRF3. Associated with 40S pre-ribosomal particles.</text>
</comment>
<keyword evidence="10" id="KW-0808">Transferase</keyword>
<keyword evidence="13" id="KW-0418">Kinase</keyword>
<evidence type="ECO:0000256" key="19">
    <source>
        <dbReference type="ARBA" id="ARBA00048679"/>
    </source>
</evidence>
<dbReference type="InterPro" id="IPR051272">
    <property type="entry name" value="RIO-type_Ser/Thr_kinase"/>
</dbReference>
<dbReference type="SMART" id="SM00090">
    <property type="entry name" value="RIO"/>
    <property type="match status" value="1"/>
</dbReference>
<dbReference type="GO" id="GO:0005737">
    <property type="term" value="C:cytoplasm"/>
    <property type="evidence" value="ECO:0007669"/>
    <property type="project" value="UniProtKB-SubCell"/>
</dbReference>
<dbReference type="InterPro" id="IPR018934">
    <property type="entry name" value="RIO_dom"/>
</dbReference>
<dbReference type="AlphaFoldDB" id="A0A2P6N6M4"/>
<keyword evidence="7" id="KW-0723">Serine/threonine-protein kinase</keyword>
<sequence>MSTPSGNQNIPVTPTKNYTQASPAKTPSVSLLSLMDEQYAQKISAIVSPETPTRRQQSTTPSLYEQKAHKPHPQHALYVDDEHNNESDSGRLPKNQLDEDEELQLVLAMSAAEAQERETILSIPGEKQEKSEEEVMIESHGLSLRDGVVIHDEEVVAQHQLDEDYAAALQLQADFESEMLARKMQNENDAYDHVVQENAMRRKLERERRTLDPSSKVSCTYDPHYNDTPSPDMVDEGEESEEEDDEIMLYLEEIRRQSGAEGSVVKETNEWGRAGARGRTPSAKGVMYVTKHDPTIAAIKNARVIEKYMESGSMKDIRVSNPVFNNLRQNVRRQRTRANRVRGNKMDVATEEKVMDPRTKTIVFKMLNSGVLREIHGVVSAGKEANVYHAVTGDYEGIESNVECAIKIFKTSMNEFKNRAEYLEGDYRFKNKKSQHNTRKLIKLWAEKETRNLKRMRSAGIQCPEPILLRENILIMSFIGRDGFPAPRLRDVEVDTQVWKGIYHSVIKTMRKMYHQCKLVHADLSEYNLMYRKRVLWVIDVAQAVDLDHPLALDFLKKDCVSMATFFNKKGVQSTMSPRRLFDFVVETAAEGVDIDQYIEKIEQDISSSGGPKSIEEQLKEDAVFMQVYIPRNLSAIRPLPDGTVEARNDQDYFEVVTGLSTHSILYAMLEENQKEGEEETKA</sequence>
<dbReference type="Pfam" id="PF01163">
    <property type="entry name" value="RIO1"/>
    <property type="match status" value="1"/>
</dbReference>
<reference evidence="25 26" key="1">
    <citation type="journal article" date="2018" name="Genome Biol. Evol.">
        <title>Multiple Roots of Fruiting Body Formation in Amoebozoa.</title>
        <authorList>
            <person name="Hillmann F."/>
            <person name="Forbes G."/>
            <person name="Novohradska S."/>
            <person name="Ferling I."/>
            <person name="Riege K."/>
            <person name="Groth M."/>
            <person name="Westermann M."/>
            <person name="Marz M."/>
            <person name="Spaller T."/>
            <person name="Winckler T."/>
            <person name="Schaap P."/>
            <person name="Glockner G."/>
        </authorList>
    </citation>
    <scope>NUCLEOTIDE SEQUENCE [LARGE SCALE GENOMIC DNA]</scope>
    <source>
        <strain evidence="25 26">Jena</strain>
    </source>
</reference>
<evidence type="ECO:0000256" key="14">
    <source>
        <dbReference type="ARBA" id="ARBA00022840"/>
    </source>
</evidence>
<evidence type="ECO:0000256" key="1">
    <source>
        <dbReference type="ARBA" id="ARBA00001946"/>
    </source>
</evidence>
<keyword evidence="5" id="KW-0963">Cytoplasm</keyword>
<dbReference type="GO" id="GO:0042254">
    <property type="term" value="P:ribosome biogenesis"/>
    <property type="evidence" value="ECO:0007669"/>
    <property type="project" value="UniProtKB-KW"/>
</dbReference>
<dbReference type="GO" id="GO:0045087">
    <property type="term" value="P:innate immune response"/>
    <property type="evidence" value="ECO:0007669"/>
    <property type="project" value="UniProtKB-KW"/>
</dbReference>
<evidence type="ECO:0000256" key="11">
    <source>
        <dbReference type="ARBA" id="ARBA00022723"/>
    </source>
</evidence>
<evidence type="ECO:0000256" key="2">
    <source>
        <dbReference type="ARBA" id="ARBA00004496"/>
    </source>
</evidence>
<dbReference type="FunFam" id="3.30.200.20:FF:000200">
    <property type="entry name" value="Serine/threonine-protein kinase RIO3"/>
    <property type="match status" value="1"/>
</dbReference>
<organism evidence="25 26">
    <name type="scientific">Planoprotostelium fungivorum</name>
    <dbReference type="NCBI Taxonomy" id="1890364"/>
    <lineage>
        <taxon>Eukaryota</taxon>
        <taxon>Amoebozoa</taxon>
        <taxon>Evosea</taxon>
        <taxon>Variosea</taxon>
        <taxon>Cavosteliida</taxon>
        <taxon>Cavosteliaceae</taxon>
        <taxon>Planoprotostelium</taxon>
    </lineage>
</organism>
<dbReference type="PROSITE" id="PS01245">
    <property type="entry name" value="RIO1"/>
    <property type="match status" value="1"/>
</dbReference>
<feature type="region of interest" description="Disordered" evidence="23">
    <location>
        <begin position="1"/>
        <end position="25"/>
    </location>
</feature>
<evidence type="ECO:0000256" key="7">
    <source>
        <dbReference type="ARBA" id="ARBA00022527"/>
    </source>
</evidence>
<dbReference type="InterPro" id="IPR000687">
    <property type="entry name" value="RIO_kinase"/>
</dbReference>
<keyword evidence="6" id="KW-0690">Ribosome biogenesis</keyword>
<comment type="catalytic activity">
    <reaction evidence="19">
        <text>L-seryl-[protein] + ATP = O-phospho-L-seryl-[protein] + ADP + H(+)</text>
        <dbReference type="Rhea" id="RHEA:17989"/>
        <dbReference type="Rhea" id="RHEA-COMP:9863"/>
        <dbReference type="Rhea" id="RHEA-COMP:11604"/>
        <dbReference type="ChEBI" id="CHEBI:15378"/>
        <dbReference type="ChEBI" id="CHEBI:29999"/>
        <dbReference type="ChEBI" id="CHEBI:30616"/>
        <dbReference type="ChEBI" id="CHEBI:83421"/>
        <dbReference type="ChEBI" id="CHEBI:456216"/>
        <dbReference type="EC" id="2.7.11.1"/>
    </reaction>
</comment>
<feature type="region of interest" description="Disordered" evidence="23">
    <location>
        <begin position="206"/>
        <end position="243"/>
    </location>
</feature>
<feature type="region of interest" description="Disordered" evidence="23">
    <location>
        <begin position="45"/>
        <end position="94"/>
    </location>
</feature>
<evidence type="ECO:0000256" key="17">
    <source>
        <dbReference type="ARBA" id="ARBA00023118"/>
    </source>
</evidence>
<dbReference type="Gene3D" id="3.30.200.20">
    <property type="entry name" value="Phosphorylase Kinase, domain 1"/>
    <property type="match status" value="1"/>
</dbReference>
<dbReference type="PROSITE" id="PS50330">
    <property type="entry name" value="UIM"/>
    <property type="match status" value="1"/>
</dbReference>
<keyword evidence="16" id="KW-0391">Immunity</keyword>
<dbReference type="STRING" id="1890364.A0A2P6N6M4"/>
<dbReference type="SUPFAM" id="SSF56112">
    <property type="entry name" value="Protein kinase-like (PK-like)"/>
    <property type="match status" value="1"/>
</dbReference>
<evidence type="ECO:0000256" key="15">
    <source>
        <dbReference type="ARBA" id="ARBA00022842"/>
    </source>
</evidence>
<gene>
    <name evidence="25" type="ORF">PROFUN_14535</name>
</gene>
<dbReference type="EMBL" id="MDYQ01000178">
    <property type="protein sequence ID" value="PRP79601.1"/>
    <property type="molecule type" value="Genomic_DNA"/>
</dbReference>
<dbReference type="GO" id="GO:0005524">
    <property type="term" value="F:ATP binding"/>
    <property type="evidence" value="ECO:0007669"/>
    <property type="project" value="UniProtKB-KW"/>
</dbReference>
<evidence type="ECO:0000256" key="16">
    <source>
        <dbReference type="ARBA" id="ARBA00022859"/>
    </source>
</evidence>
<comment type="cofactor">
    <cofactor evidence="1">
        <name>Mg(2+)</name>
        <dbReference type="ChEBI" id="CHEBI:18420"/>
    </cofactor>
</comment>
<dbReference type="InParanoid" id="A0A2P6N6M4"/>
<keyword evidence="17" id="KW-0051">Antiviral defense</keyword>
<dbReference type="GO" id="GO:0004674">
    <property type="term" value="F:protein serine/threonine kinase activity"/>
    <property type="evidence" value="ECO:0007669"/>
    <property type="project" value="UniProtKB-KW"/>
</dbReference>